<accession>A0A6P8J398</accession>
<name>A0A6P8J398_ACTTE</name>
<evidence type="ECO:0000313" key="13">
    <source>
        <dbReference type="RefSeq" id="XP_031574117.1"/>
    </source>
</evidence>
<dbReference type="InterPro" id="IPR030847">
    <property type="entry name" value="Hem25/SLC25A38"/>
</dbReference>
<evidence type="ECO:0000256" key="8">
    <source>
        <dbReference type="ARBA" id="ARBA00023136"/>
    </source>
</evidence>
<organism evidence="12 13">
    <name type="scientific">Actinia tenebrosa</name>
    <name type="common">Australian red waratah sea anemone</name>
    <dbReference type="NCBI Taxonomy" id="6105"/>
    <lineage>
        <taxon>Eukaryota</taxon>
        <taxon>Metazoa</taxon>
        <taxon>Cnidaria</taxon>
        <taxon>Anthozoa</taxon>
        <taxon>Hexacorallia</taxon>
        <taxon>Actiniaria</taxon>
        <taxon>Actiniidae</taxon>
        <taxon>Actinia</taxon>
    </lineage>
</organism>
<dbReference type="InterPro" id="IPR018108">
    <property type="entry name" value="MCP_transmembrane"/>
</dbReference>
<comment type="subcellular location">
    <subcellularLocation>
        <location evidence="1">Membrane</location>
        <topology evidence="1">Multi-pass membrane protein</topology>
    </subcellularLocation>
    <subcellularLocation>
        <location evidence="10">Mitochondrion inner membrane</location>
        <topology evidence="10">Multi-pass membrane protein</topology>
    </subcellularLocation>
</comment>
<evidence type="ECO:0000256" key="10">
    <source>
        <dbReference type="HAMAP-Rule" id="MF_03064"/>
    </source>
</evidence>
<dbReference type="Gene3D" id="1.50.40.10">
    <property type="entry name" value="Mitochondrial carrier domain"/>
    <property type="match status" value="1"/>
</dbReference>
<dbReference type="GO" id="GO:0015187">
    <property type="term" value="F:glycine transmembrane transporter activity"/>
    <property type="evidence" value="ECO:0007669"/>
    <property type="project" value="UniProtKB-UniRule"/>
</dbReference>
<keyword evidence="7 10" id="KW-0496">Mitochondrion</keyword>
<dbReference type="HAMAP" id="MF_03064">
    <property type="entry name" value="SLC25A38"/>
    <property type="match status" value="1"/>
</dbReference>
<keyword evidence="5 10" id="KW-0999">Mitochondrion inner membrane</keyword>
<evidence type="ECO:0000256" key="5">
    <source>
        <dbReference type="ARBA" id="ARBA00022792"/>
    </source>
</evidence>
<dbReference type="FunCoup" id="A0A6P8J398">
    <property type="interactions" value="833"/>
</dbReference>
<dbReference type="Proteomes" id="UP000515163">
    <property type="component" value="Unplaced"/>
</dbReference>
<dbReference type="PRINTS" id="PR00926">
    <property type="entry name" value="MITOCARRIER"/>
</dbReference>
<evidence type="ECO:0000256" key="11">
    <source>
        <dbReference type="PROSITE-ProRule" id="PRU00282"/>
    </source>
</evidence>
<dbReference type="PROSITE" id="PS50920">
    <property type="entry name" value="SOLCAR"/>
    <property type="match status" value="3"/>
</dbReference>
<reference evidence="13" key="1">
    <citation type="submission" date="2025-08" db="UniProtKB">
        <authorList>
            <consortium name="RefSeq"/>
        </authorList>
    </citation>
    <scope>IDENTIFICATION</scope>
    <source>
        <tissue evidence="13">Tentacle</tissue>
    </source>
</reference>
<gene>
    <name evidence="13" type="primary">LOC116307929</name>
</gene>
<dbReference type="GO" id="GO:0005743">
    <property type="term" value="C:mitochondrial inner membrane"/>
    <property type="evidence" value="ECO:0007669"/>
    <property type="project" value="UniProtKB-SubCell"/>
</dbReference>
<dbReference type="PANTHER" id="PTHR46181">
    <property type="entry name" value="MITOCHONDRIAL GLYCINE TRANSPORTER"/>
    <property type="match status" value="1"/>
</dbReference>
<comment type="similarity">
    <text evidence="10">Belongs to the mitochondrial carrier (TC 2.A.29) family. SLC25A38 subfamily.</text>
</comment>
<dbReference type="KEGG" id="aten:116307929"/>
<evidence type="ECO:0000256" key="3">
    <source>
        <dbReference type="ARBA" id="ARBA00022692"/>
    </source>
</evidence>
<proteinExistence type="inferred from homology"/>
<evidence type="ECO:0000256" key="6">
    <source>
        <dbReference type="ARBA" id="ARBA00022989"/>
    </source>
</evidence>
<dbReference type="PANTHER" id="PTHR46181:SF3">
    <property type="entry name" value="MITOCHONDRIAL GLYCINE TRANSPORTER"/>
    <property type="match status" value="1"/>
</dbReference>
<evidence type="ECO:0000256" key="2">
    <source>
        <dbReference type="ARBA" id="ARBA00022448"/>
    </source>
</evidence>
<dbReference type="Pfam" id="PF00153">
    <property type="entry name" value="Mito_carr"/>
    <property type="match status" value="3"/>
</dbReference>
<evidence type="ECO:0000256" key="1">
    <source>
        <dbReference type="ARBA" id="ARBA00004141"/>
    </source>
</evidence>
<evidence type="ECO:0000256" key="7">
    <source>
        <dbReference type="ARBA" id="ARBA00023128"/>
    </source>
</evidence>
<keyword evidence="8 10" id="KW-0472">Membrane</keyword>
<dbReference type="AlphaFoldDB" id="A0A6P8J398"/>
<dbReference type="InterPro" id="IPR002067">
    <property type="entry name" value="MCP"/>
</dbReference>
<dbReference type="InParanoid" id="A0A6P8J398"/>
<feature type="repeat" description="Solcar" evidence="11">
    <location>
        <begin position="100"/>
        <end position="184"/>
    </location>
</feature>
<dbReference type="InterPro" id="IPR023395">
    <property type="entry name" value="MCP_dom_sf"/>
</dbReference>
<keyword evidence="12" id="KW-1185">Reference proteome</keyword>
<feature type="repeat" description="Solcar" evidence="11">
    <location>
        <begin position="194"/>
        <end position="278"/>
    </location>
</feature>
<keyword evidence="6 10" id="KW-1133">Transmembrane helix</keyword>
<evidence type="ECO:0000313" key="12">
    <source>
        <dbReference type="Proteomes" id="UP000515163"/>
    </source>
</evidence>
<dbReference type="RefSeq" id="XP_031574117.1">
    <property type="nucleotide sequence ID" value="XM_031718257.1"/>
</dbReference>
<dbReference type="GO" id="GO:1904983">
    <property type="term" value="P:glycine import into mitochondrion"/>
    <property type="evidence" value="ECO:0007669"/>
    <property type="project" value="UniProtKB-UniRule"/>
</dbReference>
<evidence type="ECO:0000256" key="4">
    <source>
        <dbReference type="ARBA" id="ARBA00022737"/>
    </source>
</evidence>
<keyword evidence="2 10" id="KW-0813">Transport</keyword>
<sequence length="284" mass="31472">MNDKRSLPKAFLAGALSGTCSTILFQPLDLVKTRIQAQAIPTTATGNGGMFYTFYSVVRTDHVSGLWRGLVPSIYRCVPGVAMYFCSLHGLTSLFGTENPSPMQSIALGASARSVAGICLLPITVVKTRYESGKFNYKNMQDAFVSIWRSEGSKGLYSGLLATVARDAPFSGLYLMFYTQIKRRARDLLQVRDLSSRQNFTCGLIAGFLSSIVTQPADVVKTRLQLNPYKYASNKDAVLCILKDNGVEGLFRGLIPRTIRRAFMAAMAWTVYEEVMRYFQLKSQ</sequence>
<protein>
    <recommendedName>
        <fullName evidence="10">Mitochondrial glycine transporter</fullName>
    </recommendedName>
    <alternativeName>
        <fullName evidence="10">Solute carrier family 25 member 38 homolog</fullName>
    </alternativeName>
</protein>
<comment type="catalytic activity">
    <reaction evidence="9 10">
        <text>glycine(in) = glycine(out)</text>
        <dbReference type="Rhea" id="RHEA:70715"/>
        <dbReference type="ChEBI" id="CHEBI:57305"/>
    </reaction>
</comment>
<comment type="function">
    <text evidence="10">Mitochondrial glycine transporter that imports glycine into the mitochondrial matrix. Plays an important role in providing glycine for the first enzymatic step in heme biosynthesis, the condensation of glycine with succinyl-CoA to produce 5-aminolevulinate (ALA) in the miochondrial matrix.</text>
</comment>
<dbReference type="GeneID" id="116307929"/>
<keyword evidence="4 10" id="KW-0677">Repeat</keyword>
<keyword evidence="3 10" id="KW-0812">Transmembrane</keyword>
<feature type="repeat" description="Solcar" evidence="11">
    <location>
        <begin position="5"/>
        <end position="94"/>
    </location>
</feature>
<evidence type="ECO:0000256" key="9">
    <source>
        <dbReference type="ARBA" id="ARBA00034060"/>
    </source>
</evidence>
<dbReference type="SUPFAM" id="SSF103506">
    <property type="entry name" value="Mitochondrial carrier"/>
    <property type="match status" value="1"/>
</dbReference>
<dbReference type="OrthoDB" id="1924968at2759"/>